<evidence type="ECO:0000313" key="10">
    <source>
        <dbReference type="Proteomes" id="UP001431783"/>
    </source>
</evidence>
<dbReference type="GO" id="GO:0008270">
    <property type="term" value="F:zinc ion binding"/>
    <property type="evidence" value="ECO:0007669"/>
    <property type="project" value="UniProtKB-KW"/>
</dbReference>
<evidence type="ECO:0000313" key="9">
    <source>
        <dbReference type="EMBL" id="KAK9883307.1"/>
    </source>
</evidence>
<feature type="domain" description="C2H2-type" evidence="8">
    <location>
        <begin position="467"/>
        <end position="494"/>
    </location>
</feature>
<proteinExistence type="predicted"/>
<feature type="domain" description="C2H2-type" evidence="8">
    <location>
        <begin position="207"/>
        <end position="234"/>
    </location>
</feature>
<evidence type="ECO:0000256" key="1">
    <source>
        <dbReference type="ARBA" id="ARBA00022723"/>
    </source>
</evidence>
<reference evidence="9 10" key="1">
    <citation type="submission" date="2023-03" db="EMBL/GenBank/DDBJ databases">
        <title>Genome insight into feeding habits of ladybird beetles.</title>
        <authorList>
            <person name="Li H.-S."/>
            <person name="Huang Y.-H."/>
            <person name="Pang H."/>
        </authorList>
    </citation>
    <scope>NUCLEOTIDE SEQUENCE [LARGE SCALE GENOMIC DNA]</scope>
    <source>
        <strain evidence="9">SYSU_2023b</strain>
        <tissue evidence="9">Whole body</tissue>
    </source>
</reference>
<evidence type="ECO:0000256" key="5">
    <source>
        <dbReference type="PROSITE-ProRule" id="PRU00042"/>
    </source>
</evidence>
<evidence type="ECO:0000256" key="4">
    <source>
        <dbReference type="ARBA" id="ARBA00022833"/>
    </source>
</evidence>
<keyword evidence="6" id="KW-0175">Coiled coil</keyword>
<dbReference type="PROSITE" id="PS00028">
    <property type="entry name" value="ZINC_FINGER_C2H2_1"/>
    <property type="match status" value="2"/>
</dbReference>
<dbReference type="Proteomes" id="UP001431783">
    <property type="component" value="Unassembled WGS sequence"/>
</dbReference>
<keyword evidence="10" id="KW-1185">Reference proteome</keyword>
<evidence type="ECO:0000259" key="8">
    <source>
        <dbReference type="PROSITE" id="PS50157"/>
    </source>
</evidence>
<dbReference type="InterPro" id="IPR036236">
    <property type="entry name" value="Znf_C2H2_sf"/>
</dbReference>
<dbReference type="PANTHER" id="PTHR24403">
    <property type="entry name" value="ZINC FINGER PROTEIN"/>
    <property type="match status" value="1"/>
</dbReference>
<keyword evidence="1" id="KW-0479">Metal-binding</keyword>
<dbReference type="InterPro" id="IPR013087">
    <property type="entry name" value="Znf_C2H2_type"/>
</dbReference>
<dbReference type="Pfam" id="PF13909">
    <property type="entry name" value="zf-H2C2_5"/>
    <property type="match status" value="1"/>
</dbReference>
<dbReference type="InterPro" id="IPR050688">
    <property type="entry name" value="Zinc_finger/UBP_domain"/>
</dbReference>
<feature type="coiled-coil region" evidence="6">
    <location>
        <begin position="1141"/>
        <end position="1168"/>
    </location>
</feature>
<evidence type="ECO:0000256" key="6">
    <source>
        <dbReference type="SAM" id="Coils"/>
    </source>
</evidence>
<keyword evidence="3 5" id="KW-0863">Zinc-finger</keyword>
<accession>A0AAW1UTJ6</accession>
<evidence type="ECO:0000256" key="2">
    <source>
        <dbReference type="ARBA" id="ARBA00022737"/>
    </source>
</evidence>
<dbReference type="GO" id="GO:0045944">
    <property type="term" value="P:positive regulation of transcription by RNA polymerase II"/>
    <property type="evidence" value="ECO:0007669"/>
    <property type="project" value="TreeGrafter"/>
</dbReference>
<gene>
    <name evidence="9" type="ORF">WA026_001487</name>
</gene>
<dbReference type="SMART" id="SM00355">
    <property type="entry name" value="ZnF_C2H2"/>
    <property type="match status" value="26"/>
</dbReference>
<evidence type="ECO:0000256" key="7">
    <source>
        <dbReference type="SAM" id="MobiDB-lite"/>
    </source>
</evidence>
<name>A0AAW1UTJ6_9CUCU</name>
<dbReference type="SUPFAM" id="SSF57667">
    <property type="entry name" value="beta-beta-alpha zinc fingers"/>
    <property type="match status" value="10"/>
</dbReference>
<evidence type="ECO:0000256" key="3">
    <source>
        <dbReference type="ARBA" id="ARBA00022771"/>
    </source>
</evidence>
<feature type="domain" description="C2H2-type" evidence="8">
    <location>
        <begin position="272"/>
        <end position="299"/>
    </location>
</feature>
<feature type="region of interest" description="Disordered" evidence="7">
    <location>
        <begin position="1304"/>
        <end position="1333"/>
    </location>
</feature>
<feature type="domain" description="C2H2-type" evidence="8">
    <location>
        <begin position="335"/>
        <end position="362"/>
    </location>
</feature>
<comment type="caution">
    <text evidence="9">The sequence shown here is derived from an EMBL/GenBank/DDBJ whole genome shotgun (WGS) entry which is preliminary data.</text>
</comment>
<dbReference type="PANTHER" id="PTHR24403:SF67">
    <property type="entry name" value="FI01116P-RELATED"/>
    <property type="match status" value="1"/>
</dbReference>
<dbReference type="EMBL" id="JARQZJ010000091">
    <property type="protein sequence ID" value="KAK9883307.1"/>
    <property type="molecule type" value="Genomic_DNA"/>
</dbReference>
<feature type="domain" description="C2H2-type" evidence="8">
    <location>
        <begin position="401"/>
        <end position="428"/>
    </location>
</feature>
<feature type="domain" description="C2H2-type" evidence="8">
    <location>
        <begin position="808"/>
        <end position="835"/>
    </location>
</feature>
<feature type="compositionally biased region" description="Polar residues" evidence="7">
    <location>
        <begin position="1304"/>
        <end position="1314"/>
    </location>
</feature>
<dbReference type="GO" id="GO:0005634">
    <property type="term" value="C:nucleus"/>
    <property type="evidence" value="ECO:0007669"/>
    <property type="project" value="TreeGrafter"/>
</dbReference>
<protein>
    <recommendedName>
        <fullName evidence="8">C2H2-type domain-containing protein</fullName>
    </recommendedName>
</protein>
<feature type="domain" description="C2H2-type" evidence="8">
    <location>
        <begin position="836"/>
        <end position="863"/>
    </location>
</feature>
<dbReference type="PROSITE" id="PS50157">
    <property type="entry name" value="ZINC_FINGER_C2H2_2"/>
    <property type="match status" value="9"/>
</dbReference>
<organism evidence="9 10">
    <name type="scientific">Henosepilachna vigintioctopunctata</name>
    <dbReference type="NCBI Taxonomy" id="420089"/>
    <lineage>
        <taxon>Eukaryota</taxon>
        <taxon>Metazoa</taxon>
        <taxon>Ecdysozoa</taxon>
        <taxon>Arthropoda</taxon>
        <taxon>Hexapoda</taxon>
        <taxon>Insecta</taxon>
        <taxon>Pterygota</taxon>
        <taxon>Neoptera</taxon>
        <taxon>Endopterygota</taxon>
        <taxon>Coleoptera</taxon>
        <taxon>Polyphaga</taxon>
        <taxon>Cucujiformia</taxon>
        <taxon>Coccinelloidea</taxon>
        <taxon>Coccinellidae</taxon>
        <taxon>Epilachninae</taxon>
        <taxon>Epilachnini</taxon>
        <taxon>Henosepilachna</taxon>
    </lineage>
</organism>
<sequence length="1446" mass="169433">MDKEGPLENDDSLISIVKTEPEDFLTVEYNEPNDQSEVLHFGSGEDTPYPENQYENLPIPEGFHFKQECHDNGGDVDYRMESYQGEQFHPFEYPQLAANSLEQLGQWQYRNGFVPPGTDPAFSDQPGTSDMNLFAEKREEQLYPCRYCEYVANHPRSLSSHMNNRHTKSVVYQCPHCPYNSTIPRSVKDHVECKHDNEDDKPIEIKRKCEFCDYSAGNATALKNHMNKHTKEKQHQCSFCEFNTLWEGYLKMHIRRKHGDLTMGTGNSVKEYPCQYCNYKALTPSSLKLHTNKHTREQEHQCPYCPYKTVWTTYIKLHIKNKHLKEEKSPSSKEYACSFCDYKAKNTTLLKQHVNKHTREKINQCPHCPFTTLWITYMKLHIKRKHTVKTEGETALEKRDFQCNYCSYKAISSSHLKIHENKHTKAVEYKCEECDFKTTWYGYLKLHTKRKHTLNVKEENPSNKTTYPCQFCSYQAINLSTLKVHQNKHTREVLYNCPHCDFKTTWRAYIKMHIQKHNVQNFKSRKQQFEGIRSFPCQYCDYKATQLGSLKLHVNSKHTRKVLHKCPKCDYQCAVYGNLKMHIRRKHGLKPEPDGKYHCKECEFSSENSSDLKIHLNEKHDVKIEIEDIKKENDKVYSCQHCSYQTLYPQVMEKHINKHTRQNVFQCPHCPYSTVWNHYMKVHIRRHSEPKTGRQRFTRPNTDESRMFPCQYCEHRSISSSSLRDHVNSVHTREVFFKCPYCDHKCTLKGNLRGHIRRKHPAQFVESEKRYSCSHCDFKTALMRNLKIHQKNEHNIDLVQIKTENGEFPCQHCNYKARSYYALKIHTNKHTKENSYRCPQCEFETRWPNYLTKHIQQHSLNKRKVTCLYCDYKGCSTFRLRKHIEGLHKIDKYYPCPKPQCEFKTIHYTSLRIHLKGNIHADGRKKSSMAMTRNYSYKYEPNEGRYFACDYCDYASKTQGNLDLHMKNKHVKTHLWKCGLCHYKSPSKSYLNRHFKVKHLGKLESEEFVDDSKLNIEIKEEDFKEEISEKEEDPHFAASLVECELKENVVETRRCGRRRNSVPSYFEVDTEEDEISSDTNDFNAQIFQASHVNENENVEKNTDVSEHCENASVETVNPKMEFYQNAEIKVKEEIFEENIVNSNNMKEMAEIQNKSENLNSKNENVNFEASSTEIQYNRIEDVSTANQIQSNVQSVDGTGSNDHSVQSYENVKTQIAPRQRRRIKLTPRRVFKNNYGSLQTRDQKGNMMRCETNKKEQSLQSIDNEKINKFKDELISENPYNSSETTTPNILSILELQSNLKKSHSFNESSSNKVDSVELENTHKSLPSEGDKVNNGYTDVLRTIKFESSFSESGCEEKSLNQEDNGSSEALVNVSVKQEPESYTNIDVADANTVECAAINSVEHVQNTSQLIEHMSAENCNFKREPDELKQVLEVTGTTQNILEPM</sequence>
<keyword evidence="2" id="KW-0677">Repeat</keyword>
<feature type="domain" description="C2H2-type" evidence="8">
    <location>
        <begin position="665"/>
        <end position="692"/>
    </location>
</feature>
<feature type="domain" description="C2H2-type" evidence="8">
    <location>
        <begin position="708"/>
        <end position="736"/>
    </location>
</feature>
<keyword evidence="4" id="KW-0862">Zinc</keyword>
<dbReference type="Gene3D" id="3.30.160.60">
    <property type="entry name" value="Classic Zinc Finger"/>
    <property type="match status" value="13"/>
</dbReference>